<feature type="domain" description="PGAP2IP first transmembrane" evidence="4">
    <location>
        <begin position="283"/>
        <end position="431"/>
    </location>
</feature>
<feature type="transmembrane region" description="Helical" evidence="1">
    <location>
        <begin position="423"/>
        <end position="440"/>
    </location>
</feature>
<feature type="transmembrane region" description="Helical" evidence="1">
    <location>
        <begin position="311"/>
        <end position="327"/>
    </location>
</feature>
<evidence type="ECO:0000256" key="1">
    <source>
        <dbReference type="SAM" id="Phobius"/>
    </source>
</evidence>
<evidence type="ECO:0008006" key="8">
    <source>
        <dbReference type="Google" id="ProtNLM"/>
    </source>
</evidence>
<sequence length="980" mass="113247">MASLKTFSISGSSIIKLHTFAALITFLVAALIANYLHYYKITKNSHYAYPNEWFASVSATIGDYYPERNVFHIMIVICSFPRFLLHIMQFFGKHPALALIGFIRTVFCGTFVYITSSDDHDIHDIGMIGYIVLTIPYYILNYKNNDNKSKTKILSHLLFFITLVPLIYLYIQHSVHIKPGAYSTYAYFEWSLILQDVLNDHLYHSSYKNVFFYLGEPQKEPISIKSNDNIDNEQKFLNEKDETPEVVVIEEEETIIITENIIESQQIFSGSFLVSSSIVIQSFLFFTNITGLLCIIWYFPLWWMGISGYEAIILILTGPVVMIVPWIRKYVVSKYSPTIGILLMVGSKFVELPENRLIVVGIACLFNSMGLLNQILSTFNYYQFTLYLLLGLSIFVSLKMYYLSNNPLWPIMNHTNGGWNIRALIVGMLYSVFMTSKPSVPERKINYSTKSFSIVSIVKKIINMIGLGSLFFATHQLLTDPSTIIYWCWEGYKENEKSLLYYPWNCVVALTLLASILVTPFIFKTLNKCKLNLKLVVIMLLTLSTYVLANPSFIEWDKFFFGGLVYYLAIILTYPFIITNLFDPNASIWSTVVLYGLSFFVYILFTLAHIWTVAYAFVPYGYLLRERLPLVLTVLTGCIILSILISPLNNEKISSTIKLTQNINKKTVLLAVTLNLYLILQSYKENDPFKEHLPKSYHSDDDIITAGIWTIHFGLDNDMWASEDKMSRIIKDMELDVVGLLETDTQRSLMGNRDLMQSLAKDLNMYYDYGPGPNKHTWGCILLSKYPIVKSEHHLLPSPVGELAPAIHATLEIDTNKFVDVFVFHSGQEEDPKDRYLQSKYMQKLMGSTPENRGAILLSYLVTDPHKGNYNNYVSEKSGMKDIEPEDYDRWCEYILYKNLQKVGYARLARGDITDTELQVGRFKYMAEDMVMEMGSSQYEYKLLEKPLEHHWRFNDRFLDEGEDGHFYHVLDRPHYYEWM</sequence>
<dbReference type="GO" id="GO:0006506">
    <property type="term" value="P:GPI anchor biosynthetic process"/>
    <property type="evidence" value="ECO:0007669"/>
    <property type="project" value="TreeGrafter"/>
</dbReference>
<evidence type="ECO:0000259" key="3">
    <source>
        <dbReference type="Pfam" id="PF23021"/>
    </source>
</evidence>
<evidence type="ECO:0000259" key="2">
    <source>
        <dbReference type="Pfam" id="PF10277"/>
    </source>
</evidence>
<feature type="domain" description="CWH43-like N-terminal" evidence="2">
    <location>
        <begin position="17"/>
        <end position="197"/>
    </location>
</feature>
<feature type="transmembrane region" description="Helical" evidence="1">
    <location>
        <begin position="560"/>
        <end position="582"/>
    </location>
</feature>
<keyword evidence="1" id="KW-0812">Transmembrane</keyword>
<dbReference type="PANTHER" id="PTHR14859:SF1">
    <property type="entry name" value="PGAP2-INTERACTING PROTEIN"/>
    <property type="match status" value="1"/>
</dbReference>
<dbReference type="FunFam" id="3.60.10.10:FF:000031">
    <property type="entry name" value="Calcofluor white hypersensitive protein"/>
    <property type="match status" value="1"/>
</dbReference>
<keyword evidence="1" id="KW-0472">Membrane</keyword>
<dbReference type="GO" id="GO:0016020">
    <property type="term" value="C:membrane"/>
    <property type="evidence" value="ECO:0007669"/>
    <property type="project" value="GOC"/>
</dbReference>
<feature type="transmembrane region" description="Helical" evidence="1">
    <location>
        <begin position="384"/>
        <end position="403"/>
    </location>
</feature>
<keyword evidence="1" id="KW-1133">Transmembrane helix</keyword>
<dbReference type="InterPro" id="IPR036691">
    <property type="entry name" value="Endo/exonu/phosph_ase_sf"/>
</dbReference>
<feature type="transmembrane region" description="Helical" evidence="1">
    <location>
        <begin position="355"/>
        <end position="372"/>
    </location>
</feature>
<reference evidence="7" key="1">
    <citation type="journal article" date="2016" name="Proc. Natl. Acad. Sci. U.S.A.">
        <title>Comparative genomics of biotechnologically important yeasts.</title>
        <authorList>
            <person name="Riley R."/>
            <person name="Haridas S."/>
            <person name="Wolfe K.H."/>
            <person name="Lopes M.R."/>
            <person name="Hittinger C.T."/>
            <person name="Goeker M."/>
            <person name="Salamov A.A."/>
            <person name="Wisecaver J.H."/>
            <person name="Long T.M."/>
            <person name="Calvey C.H."/>
            <person name="Aerts A.L."/>
            <person name="Barry K.W."/>
            <person name="Choi C."/>
            <person name="Clum A."/>
            <person name="Coughlan A.Y."/>
            <person name="Deshpande S."/>
            <person name="Douglass A.P."/>
            <person name="Hanson S.J."/>
            <person name="Klenk H.-P."/>
            <person name="LaButti K.M."/>
            <person name="Lapidus A."/>
            <person name="Lindquist E.A."/>
            <person name="Lipzen A.M."/>
            <person name="Meier-Kolthoff J.P."/>
            <person name="Ohm R.A."/>
            <person name="Otillar R.P."/>
            <person name="Pangilinan J.L."/>
            <person name="Peng Y."/>
            <person name="Rokas A."/>
            <person name="Rosa C.A."/>
            <person name="Scheuner C."/>
            <person name="Sibirny A.A."/>
            <person name="Slot J.C."/>
            <person name="Stielow J.B."/>
            <person name="Sun H."/>
            <person name="Kurtzman C.P."/>
            <person name="Blackwell M."/>
            <person name="Grigoriev I.V."/>
            <person name="Jeffries T.W."/>
        </authorList>
    </citation>
    <scope>NUCLEOTIDE SEQUENCE [LARGE SCALE GENOMIC DNA]</scope>
    <source>
        <strain evidence="7">NRRL Y-1626</strain>
    </source>
</reference>
<dbReference type="OrthoDB" id="68581at2759"/>
<dbReference type="GO" id="GO:0005783">
    <property type="term" value="C:endoplasmic reticulum"/>
    <property type="evidence" value="ECO:0007669"/>
    <property type="project" value="TreeGrafter"/>
</dbReference>
<dbReference type="GO" id="GO:0031505">
    <property type="term" value="P:fungal-type cell wall organization"/>
    <property type="evidence" value="ECO:0007669"/>
    <property type="project" value="TreeGrafter"/>
</dbReference>
<evidence type="ECO:0000313" key="7">
    <source>
        <dbReference type="Proteomes" id="UP000092321"/>
    </source>
</evidence>
<feature type="transmembrane region" description="Helical" evidence="1">
    <location>
        <begin position="499"/>
        <end position="523"/>
    </location>
</feature>
<feature type="transmembrane region" description="Helical" evidence="1">
    <location>
        <begin position="153"/>
        <end position="171"/>
    </location>
</feature>
<dbReference type="AlphaFoldDB" id="A0A1B7TK81"/>
<keyword evidence="7" id="KW-1185">Reference proteome</keyword>
<feature type="transmembrane region" description="Helical" evidence="1">
    <location>
        <begin position="535"/>
        <end position="554"/>
    </location>
</feature>
<protein>
    <recommendedName>
        <fullName evidence="8">Calcofluor white hypersensitive protein</fullName>
    </recommendedName>
</protein>
<evidence type="ECO:0000259" key="4">
    <source>
        <dbReference type="Pfam" id="PF23022"/>
    </source>
</evidence>
<gene>
    <name evidence="6" type="ORF">HANVADRAFT_20633</name>
</gene>
<dbReference type="Pfam" id="PF23226">
    <property type="entry name" value="Exo_endo_phos_PGAP2IP"/>
    <property type="match status" value="1"/>
</dbReference>
<evidence type="ECO:0000313" key="6">
    <source>
        <dbReference type="EMBL" id="OBA29045.1"/>
    </source>
</evidence>
<dbReference type="Gene3D" id="3.60.10.10">
    <property type="entry name" value="Endonuclease/exonuclease/phosphatase"/>
    <property type="match status" value="1"/>
</dbReference>
<dbReference type="Pfam" id="PF23021">
    <property type="entry name" value="6TM_2nd_PGAP2IP"/>
    <property type="match status" value="1"/>
</dbReference>
<feature type="transmembrane region" description="Helical" evidence="1">
    <location>
        <begin position="122"/>
        <end position="141"/>
    </location>
</feature>
<feature type="domain" description="PGAP2IP second transmembrane" evidence="3">
    <location>
        <begin position="461"/>
        <end position="646"/>
    </location>
</feature>
<feature type="transmembrane region" description="Helical" evidence="1">
    <location>
        <begin position="20"/>
        <end position="39"/>
    </location>
</feature>
<dbReference type="InterPro" id="IPR053911">
    <property type="entry name" value="PGAP2IP_TM_2nd"/>
</dbReference>
<dbReference type="Pfam" id="PF10277">
    <property type="entry name" value="Frag1"/>
    <property type="match status" value="1"/>
</dbReference>
<proteinExistence type="predicted"/>
<dbReference type="InterPro" id="IPR057315">
    <property type="entry name" value="Exo_endo_phos_PGAP2IP_C"/>
</dbReference>
<dbReference type="PANTHER" id="PTHR14859">
    <property type="entry name" value="CALCOFLUOR WHITE HYPERSENSITIVE PROTEIN PRECURSOR"/>
    <property type="match status" value="1"/>
</dbReference>
<dbReference type="SUPFAM" id="SSF56219">
    <property type="entry name" value="DNase I-like"/>
    <property type="match status" value="1"/>
</dbReference>
<evidence type="ECO:0000259" key="5">
    <source>
        <dbReference type="Pfam" id="PF23226"/>
    </source>
</evidence>
<dbReference type="InterPro" id="IPR019402">
    <property type="entry name" value="CWH43_N"/>
</dbReference>
<accession>A0A1B7TK81</accession>
<dbReference type="InterPro" id="IPR051916">
    <property type="entry name" value="GPI-anchor_lipid_remodeler"/>
</dbReference>
<dbReference type="EMBL" id="LXPE01000001">
    <property type="protein sequence ID" value="OBA29045.1"/>
    <property type="molecule type" value="Genomic_DNA"/>
</dbReference>
<feature type="transmembrane region" description="Helical" evidence="1">
    <location>
        <begin position="97"/>
        <end position="116"/>
    </location>
</feature>
<feature type="domain" description="PGAP2IP C-terminal nuclease-like" evidence="5">
    <location>
        <begin position="702"/>
        <end position="930"/>
    </location>
</feature>
<name>A0A1B7TK81_9ASCO</name>
<feature type="transmembrane region" description="Helical" evidence="1">
    <location>
        <begin position="461"/>
        <end position="479"/>
    </location>
</feature>
<dbReference type="InterPro" id="IPR053912">
    <property type="entry name" value="PGAP2IP_TM_1nd"/>
</dbReference>
<dbReference type="Pfam" id="PF23022">
    <property type="entry name" value="6TM_1st_PGAP2IP"/>
    <property type="match status" value="1"/>
</dbReference>
<feature type="transmembrane region" description="Helical" evidence="1">
    <location>
        <begin position="594"/>
        <end position="616"/>
    </location>
</feature>
<feature type="transmembrane region" description="Helical" evidence="1">
    <location>
        <begin position="628"/>
        <end position="646"/>
    </location>
</feature>
<dbReference type="Proteomes" id="UP000092321">
    <property type="component" value="Unassembled WGS sequence"/>
</dbReference>
<comment type="caution">
    <text evidence="6">The sequence shown here is derived from an EMBL/GenBank/DDBJ whole genome shotgun (WGS) entry which is preliminary data.</text>
</comment>
<feature type="transmembrane region" description="Helical" evidence="1">
    <location>
        <begin position="278"/>
        <end position="299"/>
    </location>
</feature>
<organism evidence="6 7">
    <name type="scientific">Hanseniaspora valbyensis NRRL Y-1626</name>
    <dbReference type="NCBI Taxonomy" id="766949"/>
    <lineage>
        <taxon>Eukaryota</taxon>
        <taxon>Fungi</taxon>
        <taxon>Dikarya</taxon>
        <taxon>Ascomycota</taxon>
        <taxon>Saccharomycotina</taxon>
        <taxon>Saccharomycetes</taxon>
        <taxon>Saccharomycodales</taxon>
        <taxon>Saccharomycodaceae</taxon>
        <taxon>Hanseniaspora</taxon>
    </lineage>
</organism>